<organism evidence="6 7">
    <name type="scientific">Faecalibaculum rodentium</name>
    <dbReference type="NCBI Taxonomy" id="1702221"/>
    <lineage>
        <taxon>Bacteria</taxon>
        <taxon>Bacillati</taxon>
        <taxon>Bacillota</taxon>
        <taxon>Erysipelotrichia</taxon>
        <taxon>Erysipelotrichales</taxon>
        <taxon>Erysipelotrichaceae</taxon>
        <taxon>Faecalibaculum</taxon>
    </lineage>
</organism>
<dbReference type="PANTHER" id="PTHR43191:SF2">
    <property type="entry name" value="RRNA METHYLTRANSFERASE 3, MITOCHONDRIAL"/>
    <property type="match status" value="1"/>
</dbReference>
<dbReference type="STRING" id="1702221.AALO17_09130"/>
<dbReference type="SUPFAM" id="SSF55315">
    <property type="entry name" value="L30e-like"/>
    <property type="match status" value="1"/>
</dbReference>
<dbReference type="Gene3D" id="3.30.1330.30">
    <property type="match status" value="1"/>
</dbReference>
<dbReference type="SUPFAM" id="SSF75217">
    <property type="entry name" value="alpha/beta knot"/>
    <property type="match status" value="1"/>
</dbReference>
<dbReference type="GO" id="GO:0032259">
    <property type="term" value="P:methylation"/>
    <property type="evidence" value="ECO:0007669"/>
    <property type="project" value="UniProtKB-KW"/>
</dbReference>
<evidence type="ECO:0000259" key="5">
    <source>
        <dbReference type="Pfam" id="PF22435"/>
    </source>
</evidence>
<gene>
    <name evidence="6" type="ORF">AALO17_09130</name>
</gene>
<evidence type="ECO:0000256" key="2">
    <source>
        <dbReference type="ARBA" id="ARBA00022603"/>
    </source>
</evidence>
<dbReference type="GO" id="GO:0006396">
    <property type="term" value="P:RNA processing"/>
    <property type="evidence" value="ECO:0007669"/>
    <property type="project" value="InterPro"/>
</dbReference>
<dbReference type="InterPro" id="IPR029026">
    <property type="entry name" value="tRNA_m1G_MTases_N"/>
</dbReference>
<dbReference type="OrthoDB" id="9785673at2"/>
<dbReference type="AlphaFoldDB" id="A0A140DTS0"/>
<dbReference type="InterPro" id="IPR053888">
    <property type="entry name" value="MRM3-like_sub_bind"/>
</dbReference>
<dbReference type="InterPro" id="IPR001537">
    <property type="entry name" value="SpoU_MeTrfase"/>
</dbReference>
<dbReference type="Pfam" id="PF00588">
    <property type="entry name" value="SpoU_methylase"/>
    <property type="match status" value="1"/>
</dbReference>
<dbReference type="EMBL" id="CP011391">
    <property type="protein sequence ID" value="AMK54047.1"/>
    <property type="molecule type" value="Genomic_DNA"/>
</dbReference>
<dbReference type="GeneID" id="78477704"/>
<protein>
    <submittedName>
        <fullName evidence="6">Uncharacterized protein</fullName>
    </submittedName>
</protein>
<dbReference type="InterPro" id="IPR029028">
    <property type="entry name" value="Alpha/beta_knot_MTases"/>
</dbReference>
<keyword evidence="3" id="KW-0808">Transferase</keyword>
<dbReference type="Gene3D" id="3.40.1280.10">
    <property type="match status" value="1"/>
</dbReference>
<dbReference type="GO" id="GO:0008173">
    <property type="term" value="F:RNA methyltransferase activity"/>
    <property type="evidence" value="ECO:0007669"/>
    <property type="project" value="InterPro"/>
</dbReference>
<evidence type="ECO:0000313" key="7">
    <source>
        <dbReference type="Proteomes" id="UP000069771"/>
    </source>
</evidence>
<feature type="domain" description="tRNA/rRNA methyltransferase SpoU type" evidence="4">
    <location>
        <begin position="105"/>
        <end position="242"/>
    </location>
</feature>
<dbReference type="RefSeq" id="WP_067555920.1">
    <property type="nucleotide sequence ID" value="NZ_CAMTBT010000077.1"/>
</dbReference>
<feature type="domain" description="MRM3-like substrate binding" evidence="5">
    <location>
        <begin position="9"/>
        <end position="83"/>
    </location>
</feature>
<comment type="similarity">
    <text evidence="1">Belongs to the class IV-like SAM-binding methyltransferase superfamily. RNA methyltransferase TrmH family.</text>
</comment>
<dbReference type="CDD" id="cd18095">
    <property type="entry name" value="SpoU-like_rRNA-MTase"/>
    <property type="match status" value="1"/>
</dbReference>
<keyword evidence="2" id="KW-0489">Methyltransferase</keyword>
<dbReference type="PATRIC" id="fig|1702221.3.peg.884"/>
<evidence type="ECO:0000256" key="3">
    <source>
        <dbReference type="ARBA" id="ARBA00022679"/>
    </source>
</evidence>
<keyword evidence="7" id="KW-1185">Reference proteome</keyword>
<evidence type="ECO:0000256" key="1">
    <source>
        <dbReference type="ARBA" id="ARBA00007228"/>
    </source>
</evidence>
<dbReference type="GO" id="GO:0003723">
    <property type="term" value="F:RNA binding"/>
    <property type="evidence" value="ECO:0007669"/>
    <property type="project" value="InterPro"/>
</dbReference>
<dbReference type="KEGG" id="fro:AALO17_09130"/>
<evidence type="ECO:0000259" key="4">
    <source>
        <dbReference type="Pfam" id="PF00588"/>
    </source>
</evidence>
<reference evidence="6 7" key="1">
    <citation type="journal article" date="2016" name="Gut Pathog.">
        <title>Whole genome sequencing of "Faecalibaculum rodentium" ALO17, isolated from C57BL/6J laboratory mouse feces.</title>
        <authorList>
            <person name="Lim S."/>
            <person name="Chang D.H."/>
            <person name="Ahn S."/>
            <person name="Kim B.C."/>
        </authorList>
    </citation>
    <scope>NUCLEOTIDE SEQUENCE [LARGE SCALE GENOMIC DNA]</scope>
    <source>
        <strain evidence="6 7">Alo17</strain>
    </source>
</reference>
<dbReference type="InterPro" id="IPR051259">
    <property type="entry name" value="rRNA_Methyltransferase"/>
</dbReference>
<proteinExistence type="inferred from homology"/>
<dbReference type="PANTHER" id="PTHR43191">
    <property type="entry name" value="RRNA METHYLTRANSFERASE 3"/>
    <property type="match status" value="1"/>
</dbReference>
<dbReference type="Proteomes" id="UP000069771">
    <property type="component" value="Chromosome"/>
</dbReference>
<accession>A0A140DTS0</accession>
<name>A0A140DTS0_9FIRM</name>
<sequence length="253" mass="27854">MKRIESTQNAMIKELAKLHRKKERDRQNRYLIEGEHMLQEAAQAGALQEIFFLEGEPLPDFADRHMAVECTAPVLNRLSLLDSGARLIGVASLPDQKLPEKPDRVLLLDGVQDPGNLGTLIRSAVGFGIQLVLCSGDCADPFGPKALQSSQGAVFHVPVIRCRLSAAVEELKTRMPVFAAALHHDSISLSSLRISGPWALVLGNEGQGIREALIHQCTETVYIEMDAFESLNVAVAGSILMYCLRYRTERDNP</sequence>
<evidence type="ECO:0000313" key="6">
    <source>
        <dbReference type="EMBL" id="AMK54047.1"/>
    </source>
</evidence>
<dbReference type="InterPro" id="IPR029064">
    <property type="entry name" value="Ribosomal_eL30-like_sf"/>
</dbReference>
<dbReference type="Pfam" id="PF22435">
    <property type="entry name" value="MRM3-like_sub_bind"/>
    <property type="match status" value="1"/>
</dbReference>